<evidence type="ECO:0000313" key="2">
    <source>
        <dbReference type="Proteomes" id="UP000263098"/>
    </source>
</evidence>
<keyword evidence="1" id="KW-0326">Glycosidase</keyword>
<accession>A0A3D2SF93</accession>
<reference evidence="1 2" key="1">
    <citation type="journal article" date="2018" name="Nat. Biotechnol.">
        <title>A standardized bacterial taxonomy based on genome phylogeny substantially revises the tree of life.</title>
        <authorList>
            <person name="Parks D.H."/>
            <person name="Chuvochina M."/>
            <person name="Waite D.W."/>
            <person name="Rinke C."/>
            <person name="Skarshewski A."/>
            <person name="Chaumeil P.A."/>
            <person name="Hugenholtz P."/>
        </authorList>
    </citation>
    <scope>NUCLEOTIDE SEQUENCE [LARGE SCALE GENOMIC DNA]</scope>
    <source>
        <strain evidence="1">UBA9667</strain>
    </source>
</reference>
<gene>
    <name evidence="1" type="ORF">DHW31_02075</name>
</gene>
<dbReference type="AlphaFoldDB" id="A0A3D2SF93"/>
<name>A0A3D2SF93_9BACE</name>
<dbReference type="EMBL" id="DPVG01000074">
    <property type="protein sequence ID" value="HCK23566.1"/>
    <property type="molecule type" value="Genomic_DNA"/>
</dbReference>
<proteinExistence type="predicted"/>
<comment type="caution">
    <text evidence="1">The sequence shown here is derived from an EMBL/GenBank/DDBJ whole genome shotgun (WGS) entry which is preliminary data.</text>
</comment>
<keyword evidence="1" id="KW-0378">Hydrolase</keyword>
<dbReference type="Gene3D" id="2.115.10.20">
    <property type="entry name" value="Glycosyl hydrolase domain, family 43"/>
    <property type="match status" value="1"/>
</dbReference>
<dbReference type="Proteomes" id="UP000263098">
    <property type="component" value="Unassembled WGS sequence"/>
</dbReference>
<feature type="non-terminal residue" evidence="1">
    <location>
        <position position="1"/>
    </location>
</feature>
<evidence type="ECO:0000313" key="1">
    <source>
        <dbReference type="EMBL" id="HCK23566.1"/>
    </source>
</evidence>
<sequence>TRMHVATSTVDKLVDYCLHTPEDGLSSSASVATLSKLIEKNLAVLNQFSLKK</sequence>
<dbReference type="GO" id="GO:0016798">
    <property type="term" value="F:hydrolase activity, acting on glycosyl bonds"/>
    <property type="evidence" value="ECO:0007669"/>
    <property type="project" value="UniProtKB-KW"/>
</dbReference>
<protein>
    <submittedName>
        <fullName evidence="1">Glycosidase</fullName>
    </submittedName>
</protein>
<dbReference type="InterPro" id="IPR023296">
    <property type="entry name" value="Glyco_hydro_beta-prop_sf"/>
</dbReference>
<organism evidence="1 2">
    <name type="scientific">Bacteroides graminisolvens</name>
    <dbReference type="NCBI Taxonomy" id="477666"/>
    <lineage>
        <taxon>Bacteria</taxon>
        <taxon>Pseudomonadati</taxon>
        <taxon>Bacteroidota</taxon>
        <taxon>Bacteroidia</taxon>
        <taxon>Bacteroidales</taxon>
        <taxon>Bacteroidaceae</taxon>
        <taxon>Bacteroides</taxon>
    </lineage>
</organism>